<feature type="compositionally biased region" description="Low complexity" evidence="1">
    <location>
        <begin position="47"/>
        <end position="58"/>
    </location>
</feature>
<evidence type="ECO:0000313" key="2">
    <source>
        <dbReference type="EMBL" id="OIQ67261.1"/>
    </source>
</evidence>
<dbReference type="EMBL" id="MLJW01006046">
    <property type="protein sequence ID" value="OIQ67261.1"/>
    <property type="molecule type" value="Genomic_DNA"/>
</dbReference>
<feature type="region of interest" description="Disordered" evidence="1">
    <location>
        <begin position="1"/>
        <end position="62"/>
    </location>
</feature>
<organism evidence="2">
    <name type="scientific">mine drainage metagenome</name>
    <dbReference type="NCBI Taxonomy" id="410659"/>
    <lineage>
        <taxon>unclassified sequences</taxon>
        <taxon>metagenomes</taxon>
        <taxon>ecological metagenomes</taxon>
    </lineage>
</organism>
<accession>A0A1J5PUP4</accession>
<protein>
    <submittedName>
        <fullName evidence="2">Uncharacterized protein</fullName>
    </submittedName>
</protein>
<sequence>MAARTVDEAWTSPVADIAGQPDLTEPGATVAPEQPTLAALREEEKPAAAAPELQAPAPVSVPPTPAPAYALPIDALQATVSAAGLQWVQSDPEAIRRAQETLAAMPASIRVPRERNPVPRPDDGPLILVETARPLPALQLPENAQPR</sequence>
<proteinExistence type="predicted"/>
<gene>
    <name evidence="2" type="ORF">GALL_511630</name>
</gene>
<reference evidence="2" key="1">
    <citation type="submission" date="2016-10" db="EMBL/GenBank/DDBJ databases">
        <title>Sequence of Gallionella enrichment culture.</title>
        <authorList>
            <person name="Poehlein A."/>
            <person name="Muehling M."/>
            <person name="Daniel R."/>
        </authorList>
    </citation>
    <scope>NUCLEOTIDE SEQUENCE</scope>
</reference>
<name>A0A1J5PUP4_9ZZZZ</name>
<evidence type="ECO:0000256" key="1">
    <source>
        <dbReference type="SAM" id="MobiDB-lite"/>
    </source>
</evidence>
<dbReference type="AlphaFoldDB" id="A0A1J5PUP4"/>
<comment type="caution">
    <text evidence="2">The sequence shown here is derived from an EMBL/GenBank/DDBJ whole genome shotgun (WGS) entry which is preliminary data.</text>
</comment>